<organism evidence="1 2">
    <name type="scientific">Desulfomicrobium norvegicum (strain DSM 1741 / NCIMB 8310)</name>
    <name type="common">Desulfovibrio baculatus (strain Norway 4)</name>
    <name type="synonym">Desulfovibrio desulfuricans (strain Norway 4)</name>
    <dbReference type="NCBI Taxonomy" id="52561"/>
    <lineage>
        <taxon>Bacteria</taxon>
        <taxon>Pseudomonadati</taxon>
        <taxon>Thermodesulfobacteriota</taxon>
        <taxon>Desulfovibrionia</taxon>
        <taxon>Desulfovibrionales</taxon>
        <taxon>Desulfomicrobiaceae</taxon>
        <taxon>Desulfomicrobium</taxon>
    </lineage>
</organism>
<evidence type="ECO:0000313" key="1">
    <source>
        <dbReference type="EMBL" id="SFL28942.1"/>
    </source>
</evidence>
<dbReference type="RefSeq" id="WP_143077814.1">
    <property type="nucleotide sequence ID" value="NZ_FOTO01000001.1"/>
</dbReference>
<dbReference type="Proteomes" id="UP000199581">
    <property type="component" value="Unassembled WGS sequence"/>
</dbReference>
<protein>
    <submittedName>
        <fullName evidence="1">Uncharacterized protein</fullName>
    </submittedName>
</protein>
<sequence length="68" mass="7867">MFLDQKLGLIREEKARLGICCDLHRHLAHVEFREMVSGALHTASNVALGFAVVEQIVRLLRDRKDRRQ</sequence>
<dbReference type="EMBL" id="FOTO01000001">
    <property type="protein sequence ID" value="SFL28942.1"/>
    <property type="molecule type" value="Genomic_DNA"/>
</dbReference>
<evidence type="ECO:0000313" key="2">
    <source>
        <dbReference type="Proteomes" id="UP000199581"/>
    </source>
</evidence>
<dbReference type="OrthoDB" id="5520508at2"/>
<keyword evidence="2" id="KW-1185">Reference proteome</keyword>
<proteinExistence type="predicted"/>
<reference evidence="1 2" key="1">
    <citation type="submission" date="2016-10" db="EMBL/GenBank/DDBJ databases">
        <authorList>
            <person name="Varghese N."/>
            <person name="Submissions S."/>
        </authorList>
    </citation>
    <scope>NUCLEOTIDE SEQUENCE [LARGE SCALE GENOMIC DNA]</scope>
    <source>
        <strain evidence="1 2">DSM 1741</strain>
    </source>
</reference>
<gene>
    <name evidence="1" type="ORF">SAMN05421830_101385</name>
</gene>
<comment type="caution">
    <text evidence="1">The sequence shown here is derived from an EMBL/GenBank/DDBJ whole genome shotgun (WGS) entry which is preliminary data.</text>
</comment>
<name>A0A8G2BZX0_DESNO</name>
<accession>A0A8G2BZX0</accession>
<dbReference type="AlphaFoldDB" id="A0A8G2BZX0"/>